<reference evidence="1" key="1">
    <citation type="submission" date="2023-08" db="EMBL/GenBank/DDBJ databases">
        <title>Black Yeasts Isolated from many extreme environments.</title>
        <authorList>
            <person name="Coleine C."/>
            <person name="Stajich J.E."/>
            <person name="Selbmann L."/>
        </authorList>
    </citation>
    <scope>NUCLEOTIDE SEQUENCE</scope>
    <source>
        <strain evidence="1">CCFEE 5401</strain>
    </source>
</reference>
<organism evidence="1 2">
    <name type="scientific">Meristemomyces frigidus</name>
    <dbReference type="NCBI Taxonomy" id="1508187"/>
    <lineage>
        <taxon>Eukaryota</taxon>
        <taxon>Fungi</taxon>
        <taxon>Dikarya</taxon>
        <taxon>Ascomycota</taxon>
        <taxon>Pezizomycotina</taxon>
        <taxon>Dothideomycetes</taxon>
        <taxon>Dothideomycetidae</taxon>
        <taxon>Mycosphaerellales</taxon>
        <taxon>Teratosphaeriaceae</taxon>
        <taxon>Meristemomyces</taxon>
    </lineage>
</organism>
<name>A0AAN7TGD1_9PEZI</name>
<evidence type="ECO:0000313" key="2">
    <source>
        <dbReference type="Proteomes" id="UP001310890"/>
    </source>
</evidence>
<proteinExistence type="predicted"/>
<dbReference type="EMBL" id="JAVRRL010000053">
    <property type="protein sequence ID" value="KAK5110126.1"/>
    <property type="molecule type" value="Genomic_DNA"/>
</dbReference>
<dbReference type="Proteomes" id="UP001310890">
    <property type="component" value="Unassembled WGS sequence"/>
</dbReference>
<accession>A0AAN7TGD1</accession>
<dbReference type="AlphaFoldDB" id="A0AAN7TGD1"/>
<protein>
    <submittedName>
        <fullName evidence="1">Uncharacterized protein</fullName>
    </submittedName>
</protein>
<evidence type="ECO:0000313" key="1">
    <source>
        <dbReference type="EMBL" id="KAK5110126.1"/>
    </source>
</evidence>
<sequence length="215" mass="24341">MHCGSSVTAFNDFVAAVDWLEFVVEESCYTRNVRGLNGSRYVLHHPHVIPGEVKAVQDHEDYHFIRVVAIIRWHWGKLREGKPADMMRLHRQFGEDLSCSEPKDHIFALLGVHTAVGRPLPTEVDYARNNIAIGLDILAYAVRESEFDRHYVDSVCLCLGIPAHELFGARRGPDALPERTEADGQAYGTDLVHPVIDISNPIYHKDTIRPWPPLD</sequence>
<gene>
    <name evidence="1" type="ORF">LTR62_006260</name>
</gene>
<comment type="caution">
    <text evidence="1">The sequence shown here is derived from an EMBL/GenBank/DDBJ whole genome shotgun (WGS) entry which is preliminary data.</text>
</comment>